<organism evidence="1 2">
    <name type="scientific">Chryseobacterium rhizosphaerae</name>
    <dbReference type="NCBI Taxonomy" id="395937"/>
    <lineage>
        <taxon>Bacteria</taxon>
        <taxon>Pseudomonadati</taxon>
        <taxon>Bacteroidota</taxon>
        <taxon>Flavobacteriia</taxon>
        <taxon>Flavobacteriales</taxon>
        <taxon>Weeksellaceae</taxon>
        <taxon>Chryseobacterium group</taxon>
        <taxon>Chryseobacterium</taxon>
    </lineage>
</organism>
<dbReference type="GO" id="GO:0003677">
    <property type="term" value="F:DNA binding"/>
    <property type="evidence" value="ECO:0007669"/>
    <property type="project" value="UniProtKB-KW"/>
</dbReference>
<accession>A0AAE3Y8D6</accession>
<sequence>MGWKASAIIINKPTQVDNETLLTELGFNNLTRIEDEPFEVAINPDDNKVYIGSYKNNLLVCASGIPTQFFDENETPIEKTFNRIFPNSEICSIVLHSAINLWGYSVTKNGKKIRARAGNSDDGTFVEIGEPLDEEKELLSKSKLDENGNKVYVLDEFPDETFSEDQVGENFVFLICKRYFDQELDSAHDLLFKTTLTGYQY</sequence>
<dbReference type="Proteomes" id="UP001184861">
    <property type="component" value="Unassembled WGS sequence"/>
</dbReference>
<dbReference type="Pfam" id="PF21997">
    <property type="entry name" value="DUF6928"/>
    <property type="match status" value="1"/>
</dbReference>
<keyword evidence="1" id="KW-0238">DNA-binding</keyword>
<dbReference type="AlphaFoldDB" id="A0AAE3Y8D6"/>
<reference evidence="1" key="1">
    <citation type="submission" date="2023-07" db="EMBL/GenBank/DDBJ databases">
        <title>Sorghum-associated microbial communities from plants grown in Nebraska, USA.</title>
        <authorList>
            <person name="Schachtman D."/>
        </authorList>
    </citation>
    <scope>NUCLEOTIDE SEQUENCE</scope>
    <source>
        <strain evidence="1">DS2360</strain>
    </source>
</reference>
<dbReference type="InterPro" id="IPR053847">
    <property type="entry name" value="DUF6928"/>
</dbReference>
<comment type="caution">
    <text evidence="1">The sequence shown here is derived from an EMBL/GenBank/DDBJ whole genome shotgun (WGS) entry which is preliminary data.</text>
</comment>
<name>A0AAE3Y8D6_9FLAO</name>
<evidence type="ECO:0000313" key="2">
    <source>
        <dbReference type="Proteomes" id="UP001184861"/>
    </source>
</evidence>
<protein>
    <submittedName>
        <fullName evidence="1">DNA-binding beta-propeller fold protein YncE</fullName>
    </submittedName>
</protein>
<evidence type="ECO:0000313" key="1">
    <source>
        <dbReference type="EMBL" id="MDR6527308.1"/>
    </source>
</evidence>
<dbReference type="RefSeq" id="WP_084085584.1">
    <property type="nucleotide sequence ID" value="NZ_JAVDQY010000003.1"/>
</dbReference>
<proteinExistence type="predicted"/>
<dbReference type="EMBL" id="JAVDQY010000003">
    <property type="protein sequence ID" value="MDR6527308.1"/>
    <property type="molecule type" value="Genomic_DNA"/>
</dbReference>
<gene>
    <name evidence="1" type="ORF">J2787_002700</name>
</gene>